<dbReference type="PROSITE" id="PS50110">
    <property type="entry name" value="RESPONSE_REGULATORY"/>
    <property type="match status" value="1"/>
</dbReference>
<dbReference type="PANTHER" id="PTHR43228:SF1">
    <property type="entry name" value="TWO-COMPONENT RESPONSE REGULATOR ARR22"/>
    <property type="match status" value="1"/>
</dbReference>
<dbReference type="RefSeq" id="WP_080885231.1">
    <property type="nucleotide sequence ID" value="NZ_LT828648.1"/>
</dbReference>
<sequence length="134" mass="14810">MDTVKEDTIRVLIVDDIKAIRESLRNILAAYPGMTVVGEACDGEEAVLRVHQVRPSVVVMDISMPRLDGINATARIKQAFPHVVVIGISVYATEETRQTMRAAGATTVISKDMAVDQLRDEIFESVNRRSTAFH</sequence>
<feature type="domain" description="Response regulatory" evidence="2">
    <location>
        <begin position="10"/>
        <end position="126"/>
    </location>
</feature>
<accession>A0A1W1I0N7</accession>
<dbReference type="InterPro" id="IPR011006">
    <property type="entry name" value="CheY-like_superfamily"/>
</dbReference>
<dbReference type="KEGG" id="nja:NSJP_0393"/>
<protein>
    <recommendedName>
        <fullName evidence="2">Response regulatory domain-containing protein</fullName>
    </recommendedName>
</protein>
<evidence type="ECO:0000259" key="2">
    <source>
        <dbReference type="PROSITE" id="PS50110"/>
    </source>
</evidence>
<dbReference type="GO" id="GO:0000160">
    <property type="term" value="P:phosphorelay signal transduction system"/>
    <property type="evidence" value="ECO:0007669"/>
    <property type="project" value="InterPro"/>
</dbReference>
<dbReference type="CDD" id="cd17535">
    <property type="entry name" value="REC_NarL-like"/>
    <property type="match status" value="1"/>
</dbReference>
<name>A0A1W1I0N7_9BACT</name>
<gene>
    <name evidence="3" type="ORF">NSJP_0393</name>
</gene>
<evidence type="ECO:0000256" key="1">
    <source>
        <dbReference type="PROSITE-ProRule" id="PRU00169"/>
    </source>
</evidence>
<dbReference type="SUPFAM" id="SSF52172">
    <property type="entry name" value="CheY-like"/>
    <property type="match status" value="1"/>
</dbReference>
<dbReference type="OrthoDB" id="654364at2"/>
<reference evidence="3 4" key="1">
    <citation type="submission" date="2017-03" db="EMBL/GenBank/DDBJ databases">
        <authorList>
            <person name="Afonso C.L."/>
            <person name="Miller P.J."/>
            <person name="Scott M.A."/>
            <person name="Spackman E."/>
            <person name="Goraichik I."/>
            <person name="Dimitrov K.M."/>
            <person name="Suarez D.L."/>
            <person name="Swayne D.E."/>
        </authorList>
    </citation>
    <scope>NUCLEOTIDE SEQUENCE [LARGE SCALE GENOMIC DNA]</scope>
    <source>
        <strain evidence="3">Genome sequencing of Nitrospira japonica strain NJ11</strain>
    </source>
</reference>
<dbReference type="InterPro" id="IPR001789">
    <property type="entry name" value="Sig_transdc_resp-reg_receiver"/>
</dbReference>
<dbReference type="PANTHER" id="PTHR43228">
    <property type="entry name" value="TWO-COMPONENT RESPONSE REGULATOR"/>
    <property type="match status" value="1"/>
</dbReference>
<organism evidence="3 4">
    <name type="scientific">Nitrospira japonica</name>
    <dbReference type="NCBI Taxonomy" id="1325564"/>
    <lineage>
        <taxon>Bacteria</taxon>
        <taxon>Pseudomonadati</taxon>
        <taxon>Nitrospirota</taxon>
        <taxon>Nitrospiria</taxon>
        <taxon>Nitrospirales</taxon>
        <taxon>Nitrospiraceae</taxon>
        <taxon>Nitrospira</taxon>
    </lineage>
</organism>
<evidence type="ECO:0000313" key="4">
    <source>
        <dbReference type="Proteomes" id="UP000192042"/>
    </source>
</evidence>
<proteinExistence type="predicted"/>
<dbReference type="InterPro" id="IPR058245">
    <property type="entry name" value="NreC/VraR/RcsB-like_REC"/>
</dbReference>
<dbReference type="STRING" id="1325564.NSJP_0393"/>
<dbReference type="AlphaFoldDB" id="A0A1W1I0N7"/>
<dbReference type="Gene3D" id="3.40.50.2300">
    <property type="match status" value="1"/>
</dbReference>
<dbReference type="Proteomes" id="UP000192042">
    <property type="component" value="Chromosome I"/>
</dbReference>
<keyword evidence="1" id="KW-0597">Phosphoprotein</keyword>
<evidence type="ECO:0000313" key="3">
    <source>
        <dbReference type="EMBL" id="SLM46565.1"/>
    </source>
</evidence>
<dbReference type="Pfam" id="PF00072">
    <property type="entry name" value="Response_reg"/>
    <property type="match status" value="1"/>
</dbReference>
<feature type="modified residue" description="4-aspartylphosphate" evidence="1">
    <location>
        <position position="61"/>
    </location>
</feature>
<dbReference type="EMBL" id="LT828648">
    <property type="protein sequence ID" value="SLM46565.1"/>
    <property type="molecule type" value="Genomic_DNA"/>
</dbReference>
<dbReference type="SMART" id="SM00448">
    <property type="entry name" value="REC"/>
    <property type="match status" value="1"/>
</dbReference>
<dbReference type="InterPro" id="IPR052048">
    <property type="entry name" value="ST_Response_Regulator"/>
</dbReference>
<keyword evidence="4" id="KW-1185">Reference proteome</keyword>